<evidence type="ECO:0000256" key="10">
    <source>
        <dbReference type="ARBA" id="ARBA00022723"/>
    </source>
</evidence>
<evidence type="ECO:0000256" key="13">
    <source>
        <dbReference type="ARBA" id="ARBA00022842"/>
    </source>
</evidence>
<evidence type="ECO:0000256" key="15">
    <source>
        <dbReference type="ARBA" id="ARBA00049402"/>
    </source>
</evidence>
<dbReference type="GO" id="GO:0006166">
    <property type="term" value="P:purine ribonucleoside salvage"/>
    <property type="evidence" value="ECO:0007669"/>
    <property type="project" value="UniProtKB-KW"/>
</dbReference>
<keyword evidence="13 16" id="KW-0460">Magnesium</keyword>
<comment type="catalytic activity">
    <reaction evidence="14">
        <text>GMP + diphosphate = guanine + 5-phospho-alpha-D-ribose 1-diphosphate</text>
        <dbReference type="Rhea" id="RHEA:25424"/>
        <dbReference type="ChEBI" id="CHEBI:16235"/>
        <dbReference type="ChEBI" id="CHEBI:33019"/>
        <dbReference type="ChEBI" id="CHEBI:58017"/>
        <dbReference type="ChEBI" id="CHEBI:58115"/>
        <dbReference type="EC" id="2.4.2.8"/>
    </reaction>
    <physiologicalReaction direction="right-to-left" evidence="14">
        <dbReference type="Rhea" id="RHEA:25426"/>
    </physiologicalReaction>
</comment>
<evidence type="ECO:0000256" key="5">
    <source>
        <dbReference type="ARBA" id="ARBA00004676"/>
    </source>
</evidence>
<comment type="pathway">
    <text evidence="4 16">Purine metabolism; IMP biosynthesis via salvage pathway; IMP from hypoxanthine: step 1/1.</text>
</comment>
<reference evidence="20 22" key="2">
    <citation type="submission" date="2018-08" db="EMBL/GenBank/DDBJ databases">
        <title>A genome reference for cultivated species of the human gut microbiota.</title>
        <authorList>
            <person name="Zou Y."/>
            <person name="Xue W."/>
            <person name="Luo G."/>
        </authorList>
    </citation>
    <scope>NUCLEOTIDE SEQUENCE [LARGE SCALE GENOMIC DNA]</scope>
    <source>
        <strain evidence="20 22">AF32-8AC</strain>
    </source>
</reference>
<name>A0A329TID7_9FIRM</name>
<dbReference type="InterPro" id="IPR050408">
    <property type="entry name" value="HGPRT"/>
</dbReference>
<evidence type="ECO:0000313" key="18">
    <source>
        <dbReference type="EMBL" id="MBS6620767.1"/>
    </source>
</evidence>
<dbReference type="SUPFAM" id="SSF53271">
    <property type="entry name" value="PRTase-like"/>
    <property type="match status" value="1"/>
</dbReference>
<dbReference type="EMBL" id="JAGZYH010000002">
    <property type="protein sequence ID" value="MBS6620767.1"/>
    <property type="molecule type" value="Genomic_DNA"/>
</dbReference>
<keyword evidence="11 16" id="KW-0660">Purine salvage</keyword>
<evidence type="ECO:0000256" key="4">
    <source>
        <dbReference type="ARBA" id="ARBA00004669"/>
    </source>
</evidence>
<evidence type="ECO:0000313" key="20">
    <source>
        <dbReference type="EMBL" id="RGB92740.1"/>
    </source>
</evidence>
<comment type="subcellular location">
    <subcellularLocation>
        <location evidence="3 16">Cytoplasm</location>
    </subcellularLocation>
</comment>
<keyword evidence="8 16" id="KW-0328">Glycosyltransferase</keyword>
<dbReference type="PANTHER" id="PTHR43340:SF1">
    <property type="entry name" value="HYPOXANTHINE PHOSPHORIBOSYLTRANSFERASE"/>
    <property type="match status" value="1"/>
</dbReference>
<dbReference type="EMBL" id="PRLA01000008">
    <property type="protein sequence ID" value="RAW48718.1"/>
    <property type="molecule type" value="Genomic_DNA"/>
</dbReference>
<evidence type="ECO:0000259" key="17">
    <source>
        <dbReference type="Pfam" id="PF00156"/>
    </source>
</evidence>
<dbReference type="GO" id="GO:0000287">
    <property type="term" value="F:magnesium ion binding"/>
    <property type="evidence" value="ECO:0007669"/>
    <property type="project" value="TreeGrafter"/>
</dbReference>
<dbReference type="GO" id="GO:0006178">
    <property type="term" value="P:guanine salvage"/>
    <property type="evidence" value="ECO:0007669"/>
    <property type="project" value="TreeGrafter"/>
</dbReference>
<evidence type="ECO:0000313" key="19">
    <source>
        <dbReference type="EMBL" id="RAW48718.1"/>
    </source>
</evidence>
<evidence type="ECO:0000256" key="3">
    <source>
        <dbReference type="ARBA" id="ARBA00004496"/>
    </source>
</evidence>
<dbReference type="GO" id="GO:0052657">
    <property type="term" value="F:guanine phosphoribosyltransferase activity"/>
    <property type="evidence" value="ECO:0007669"/>
    <property type="project" value="UniProtKB-ARBA"/>
</dbReference>
<evidence type="ECO:0000256" key="2">
    <source>
        <dbReference type="ARBA" id="ARBA00002049"/>
    </source>
</evidence>
<dbReference type="InterPro" id="IPR005904">
    <property type="entry name" value="Hxn_phspho_trans"/>
</dbReference>
<feature type="domain" description="Phosphoribosyltransferase" evidence="17">
    <location>
        <begin position="15"/>
        <end position="162"/>
    </location>
</feature>
<evidence type="ECO:0000313" key="23">
    <source>
        <dbReference type="Proteomes" id="UP000811365"/>
    </source>
</evidence>
<dbReference type="PANTHER" id="PTHR43340">
    <property type="entry name" value="HYPOXANTHINE-GUANINE PHOSPHORIBOSYLTRANSFERASE"/>
    <property type="match status" value="1"/>
</dbReference>
<dbReference type="GO" id="GO:0004422">
    <property type="term" value="F:hypoxanthine phosphoribosyltransferase activity"/>
    <property type="evidence" value="ECO:0007669"/>
    <property type="project" value="InterPro"/>
</dbReference>
<comment type="similarity">
    <text evidence="6 16">Belongs to the purine/pyrimidine phosphoribosyltransferase family.</text>
</comment>
<evidence type="ECO:0000313" key="21">
    <source>
        <dbReference type="Proteomes" id="UP000250997"/>
    </source>
</evidence>
<keyword evidence="7 16" id="KW-0963">Cytoplasm</keyword>
<dbReference type="GO" id="GO:0032264">
    <property type="term" value="P:IMP salvage"/>
    <property type="evidence" value="ECO:0007669"/>
    <property type="project" value="UniProtKB-UniPathway"/>
</dbReference>
<evidence type="ECO:0000256" key="8">
    <source>
        <dbReference type="ARBA" id="ARBA00022676"/>
    </source>
</evidence>
<accession>A0A329TID7</accession>
<evidence type="ECO:0000256" key="14">
    <source>
        <dbReference type="ARBA" id="ARBA00048811"/>
    </source>
</evidence>
<keyword evidence="10 16" id="KW-0479">Metal-binding</keyword>
<sequence length="182" mass="19958">MSMNDDILKVLVSEEELKAKVAELGAQISKDYEGRNLVLVSILKGSVVFMADLMRAVSIPCSIDFMVVSSYGGGNTTSTGLVKIIKDLDGDLSGKDVLIVEDILDTGITLSNLVPMLKMRNPNSVKICTILDKPSRRKADIAPDYEGFAVPDEFVVGYGLDYDEKYRNLPYIGVLKPSVYEK</sequence>
<dbReference type="InterPro" id="IPR029057">
    <property type="entry name" value="PRTase-like"/>
</dbReference>
<dbReference type="AlphaFoldDB" id="A0A329TID7"/>
<comment type="caution">
    <text evidence="18">The sequence shown here is derived from an EMBL/GenBank/DDBJ whole genome shotgun (WGS) entry which is preliminary data.</text>
</comment>
<evidence type="ECO:0000256" key="7">
    <source>
        <dbReference type="ARBA" id="ARBA00022490"/>
    </source>
</evidence>
<proteinExistence type="inferred from homology"/>
<organism evidence="18 23">
    <name type="scientific">Faecalibacterium prausnitzii</name>
    <dbReference type="NCBI Taxonomy" id="853"/>
    <lineage>
        <taxon>Bacteria</taxon>
        <taxon>Bacillati</taxon>
        <taxon>Bacillota</taxon>
        <taxon>Clostridia</taxon>
        <taxon>Eubacteriales</taxon>
        <taxon>Oscillospiraceae</taxon>
        <taxon>Faecalibacterium</taxon>
    </lineage>
</organism>
<evidence type="ECO:0000256" key="16">
    <source>
        <dbReference type="RuleBase" id="RU364099"/>
    </source>
</evidence>
<dbReference type="Gene3D" id="3.40.50.2020">
    <property type="match status" value="1"/>
</dbReference>
<evidence type="ECO:0000256" key="6">
    <source>
        <dbReference type="ARBA" id="ARBA00008391"/>
    </source>
</evidence>
<dbReference type="Proteomes" id="UP000811365">
    <property type="component" value="Unassembled WGS sequence"/>
</dbReference>
<evidence type="ECO:0000256" key="1">
    <source>
        <dbReference type="ARBA" id="ARBA00001946"/>
    </source>
</evidence>
<evidence type="ECO:0000256" key="12">
    <source>
        <dbReference type="ARBA" id="ARBA00022741"/>
    </source>
</evidence>
<dbReference type="UniPathway" id="UPA00591">
    <property type="reaction ID" value="UER00648"/>
</dbReference>
<keyword evidence="12 16" id="KW-0547">Nucleotide-binding</keyword>
<reference evidence="19 21" key="1">
    <citation type="submission" date="2018-02" db="EMBL/GenBank/DDBJ databases">
        <title>Complete genome sequencing of Faecalibacterium prausnitzii strains isolated from the human gut.</title>
        <authorList>
            <person name="Fitzgerald B.C."/>
            <person name="Shkoporov A.N."/>
            <person name="Ross P.R."/>
            <person name="Hill C."/>
        </authorList>
    </citation>
    <scope>NUCLEOTIDE SEQUENCE [LARGE SCALE GENOMIC DNA]</scope>
    <source>
        <strain evidence="19 21">APC942/18-1</strain>
    </source>
</reference>
<comment type="cofactor">
    <cofactor evidence="1 16">
        <name>Mg(2+)</name>
        <dbReference type="ChEBI" id="CHEBI:18420"/>
    </cofactor>
</comment>
<dbReference type="EMBL" id="QVER01000003">
    <property type="protein sequence ID" value="RGB92740.1"/>
    <property type="molecule type" value="Genomic_DNA"/>
</dbReference>
<comment type="pathway">
    <text evidence="5">Purine metabolism; GMP biosynthesis via salvage pathway; GMP from guanine: step 1/1.</text>
</comment>
<keyword evidence="9 16" id="KW-0808">Transferase</keyword>
<dbReference type="Proteomes" id="UP000260991">
    <property type="component" value="Unassembled WGS sequence"/>
</dbReference>
<dbReference type="InterPro" id="IPR000836">
    <property type="entry name" value="PRTase_dom"/>
</dbReference>
<gene>
    <name evidence="18" type="primary">hpt</name>
    <name evidence="19" type="ORF">C4N27_10925</name>
    <name evidence="20" type="ORF">DWZ46_03445</name>
    <name evidence="18" type="ORF">KH315_01125</name>
</gene>
<reference evidence="18" key="3">
    <citation type="submission" date="2021-02" db="EMBL/GenBank/DDBJ databases">
        <title>Infant gut strain persistence is associated with maternal origin, phylogeny, and functional potential including surface adhesion and iron acquisition.</title>
        <authorList>
            <person name="Lou Y.C."/>
        </authorList>
    </citation>
    <scope>NUCLEOTIDE SEQUENCE</scope>
    <source>
        <strain evidence="18">L2_039_000G1_dasL2_039_000G1_maxbin2.maxbin.077</strain>
    </source>
</reference>
<dbReference type="GO" id="GO:0046100">
    <property type="term" value="P:hypoxanthine metabolic process"/>
    <property type="evidence" value="ECO:0007669"/>
    <property type="project" value="TreeGrafter"/>
</dbReference>
<dbReference type="Pfam" id="PF00156">
    <property type="entry name" value="Pribosyltran"/>
    <property type="match status" value="1"/>
</dbReference>
<protein>
    <recommendedName>
        <fullName evidence="16">Hypoxanthine phosphoribosyltransferase</fullName>
        <ecNumber evidence="16">2.4.2.8</ecNumber>
    </recommendedName>
</protein>
<dbReference type="RefSeq" id="WP_158394769.1">
    <property type="nucleotide sequence ID" value="NZ_CP026548.1"/>
</dbReference>
<dbReference type="CDD" id="cd06223">
    <property type="entry name" value="PRTases_typeI"/>
    <property type="match status" value="1"/>
</dbReference>
<comment type="catalytic activity">
    <reaction evidence="15">
        <text>IMP + diphosphate = hypoxanthine + 5-phospho-alpha-D-ribose 1-diphosphate</text>
        <dbReference type="Rhea" id="RHEA:17973"/>
        <dbReference type="ChEBI" id="CHEBI:17368"/>
        <dbReference type="ChEBI" id="CHEBI:33019"/>
        <dbReference type="ChEBI" id="CHEBI:58017"/>
        <dbReference type="ChEBI" id="CHEBI:58053"/>
        <dbReference type="EC" id="2.4.2.8"/>
    </reaction>
    <physiologicalReaction direction="right-to-left" evidence="15">
        <dbReference type="Rhea" id="RHEA:17975"/>
    </physiologicalReaction>
</comment>
<dbReference type="GO" id="GO:0000166">
    <property type="term" value="F:nucleotide binding"/>
    <property type="evidence" value="ECO:0007669"/>
    <property type="project" value="UniProtKB-KW"/>
</dbReference>
<evidence type="ECO:0000256" key="11">
    <source>
        <dbReference type="ARBA" id="ARBA00022726"/>
    </source>
</evidence>
<dbReference type="GO" id="GO:0032263">
    <property type="term" value="P:GMP salvage"/>
    <property type="evidence" value="ECO:0007669"/>
    <property type="project" value="TreeGrafter"/>
</dbReference>
<evidence type="ECO:0000313" key="22">
    <source>
        <dbReference type="Proteomes" id="UP000260991"/>
    </source>
</evidence>
<dbReference type="FunFam" id="3.40.50.2020:FF:000006">
    <property type="entry name" value="Hypoxanthine phosphoribosyltransferase"/>
    <property type="match status" value="1"/>
</dbReference>
<dbReference type="NCBIfam" id="TIGR01203">
    <property type="entry name" value="HGPRTase"/>
    <property type="match status" value="1"/>
</dbReference>
<dbReference type="GO" id="GO:0005829">
    <property type="term" value="C:cytosol"/>
    <property type="evidence" value="ECO:0007669"/>
    <property type="project" value="TreeGrafter"/>
</dbReference>
<comment type="function">
    <text evidence="2">Purine salvage pathway enzyme that catalyzes the transfer of the ribosyl-5-phosphate group from 5-phospho-alpha-D-ribose 1-diphosphate (PRPP) to the N9 position of the 6-oxopurines hypoxanthine and guanine to form the corresponding ribonucleotides IMP (inosine 5'-monophosphate) and GMP (guanosine 5'-monophosphate), with the release of PPi.</text>
</comment>
<dbReference type="EC" id="2.4.2.8" evidence="16"/>
<evidence type="ECO:0000256" key="9">
    <source>
        <dbReference type="ARBA" id="ARBA00022679"/>
    </source>
</evidence>
<dbReference type="Proteomes" id="UP000250997">
    <property type="component" value="Unassembled WGS sequence"/>
</dbReference>